<reference evidence="2 3" key="1">
    <citation type="journal article" date="2011" name="J. Bacteriol.">
        <title>Genome analyses of icelandic strains of Sulfolobus islandicus, model organisms for genetic and virus-host interaction studies.</title>
        <authorList>
            <person name="Guo L."/>
            <person name="Brugger K."/>
            <person name="Liu C."/>
            <person name="Shah S.A."/>
            <person name="Zheng H."/>
            <person name="Zhu Y."/>
            <person name="Wang S."/>
            <person name="Lillestol R.K."/>
            <person name="Chen L."/>
            <person name="Frank J."/>
            <person name="Prangishvili D."/>
            <person name="Paulin L."/>
            <person name="She Q."/>
            <person name="Huang L."/>
            <person name="Garrett R.A."/>
        </authorList>
    </citation>
    <scope>NUCLEOTIDE SEQUENCE [LARGE SCALE GENOMIC DNA]</scope>
    <source>
        <strain evidence="2 3">REY15A</strain>
    </source>
</reference>
<keyword evidence="1" id="KW-1133">Transmembrane helix</keyword>
<organism evidence="2 3">
    <name type="scientific">Saccharolobus islandicus (strain REY15A)</name>
    <name type="common">Sulfolobus islandicus</name>
    <dbReference type="NCBI Taxonomy" id="930945"/>
    <lineage>
        <taxon>Archaea</taxon>
        <taxon>Thermoproteota</taxon>
        <taxon>Thermoprotei</taxon>
        <taxon>Sulfolobales</taxon>
        <taxon>Sulfolobaceae</taxon>
        <taxon>Saccharolobus</taxon>
    </lineage>
</organism>
<dbReference type="AlphaFoldDB" id="F0NC43"/>
<protein>
    <recommendedName>
        <fullName evidence="4">DUF3093 domain-containing protein</fullName>
    </recommendedName>
</protein>
<keyword evidence="1" id="KW-0812">Transmembrane</keyword>
<evidence type="ECO:0008006" key="4">
    <source>
        <dbReference type="Google" id="ProtNLM"/>
    </source>
</evidence>
<proteinExistence type="predicted"/>
<keyword evidence="1" id="KW-0472">Membrane</keyword>
<name>F0NC43_SACI5</name>
<keyword evidence="3" id="KW-1185">Reference proteome</keyword>
<sequence>MLLFMFSKFYLVKAPLMLRVHTKKGDRLFLYEQVIFWLIYVLINVGLFTNKLLLFGTITLALGIILIILIIKSYSYLNVRITPERVEIGKWKISHDQVREIKALRQNGPTADLIIVYEGGERTIEEVKNWKEVLETFQRYKESIV</sequence>
<feature type="transmembrane region" description="Helical" evidence="1">
    <location>
        <begin position="53"/>
        <end position="71"/>
    </location>
</feature>
<feature type="transmembrane region" description="Helical" evidence="1">
    <location>
        <begin position="28"/>
        <end position="47"/>
    </location>
</feature>
<dbReference type="KEGG" id="sir:SiRe_2434"/>
<dbReference type="HOGENOM" id="CLU_1943735_0_0_2"/>
<evidence type="ECO:0000313" key="2">
    <source>
        <dbReference type="EMBL" id="ADX86482.1"/>
    </source>
</evidence>
<dbReference type="eggNOG" id="arCOG08543">
    <property type="taxonomic scope" value="Archaea"/>
</dbReference>
<dbReference type="Proteomes" id="UP000002664">
    <property type="component" value="Chromosome"/>
</dbReference>
<dbReference type="EMBL" id="CP002425">
    <property type="protein sequence ID" value="ADX86482.1"/>
    <property type="molecule type" value="Genomic_DNA"/>
</dbReference>
<evidence type="ECO:0000313" key="3">
    <source>
        <dbReference type="Proteomes" id="UP000002664"/>
    </source>
</evidence>
<gene>
    <name evidence="2" type="ordered locus">SiRe_2434</name>
</gene>
<accession>F0NC43</accession>
<evidence type="ECO:0000256" key="1">
    <source>
        <dbReference type="SAM" id="Phobius"/>
    </source>
</evidence>